<evidence type="ECO:0000313" key="2">
    <source>
        <dbReference type="Proteomes" id="UP000529946"/>
    </source>
</evidence>
<protein>
    <recommendedName>
        <fullName evidence="3">Protein-tyrosine-phosphatase</fullName>
    </recommendedName>
</protein>
<dbReference type="RefSeq" id="WP_246328745.1">
    <property type="nucleotide sequence ID" value="NZ_BAAAER010000001.1"/>
</dbReference>
<name>A0A7W6JEC2_9CAUL</name>
<keyword evidence="2" id="KW-1185">Reference proteome</keyword>
<comment type="caution">
    <text evidence="1">The sequence shown here is derived from an EMBL/GenBank/DDBJ whole genome shotgun (WGS) entry which is preliminary data.</text>
</comment>
<dbReference type="Proteomes" id="UP000529946">
    <property type="component" value="Unassembled WGS sequence"/>
</dbReference>
<organism evidence="1 2">
    <name type="scientific">Brevundimonas lenta</name>
    <dbReference type="NCBI Taxonomy" id="424796"/>
    <lineage>
        <taxon>Bacteria</taxon>
        <taxon>Pseudomonadati</taxon>
        <taxon>Pseudomonadota</taxon>
        <taxon>Alphaproteobacteria</taxon>
        <taxon>Caulobacterales</taxon>
        <taxon>Caulobacteraceae</taxon>
        <taxon>Brevundimonas</taxon>
    </lineage>
</organism>
<evidence type="ECO:0008006" key="3">
    <source>
        <dbReference type="Google" id="ProtNLM"/>
    </source>
</evidence>
<proteinExistence type="predicted"/>
<reference evidence="1 2" key="1">
    <citation type="submission" date="2020-08" db="EMBL/GenBank/DDBJ databases">
        <title>Genomic Encyclopedia of Type Strains, Phase IV (KMG-IV): sequencing the most valuable type-strain genomes for metagenomic binning, comparative biology and taxonomic classification.</title>
        <authorList>
            <person name="Goeker M."/>
        </authorList>
    </citation>
    <scope>NUCLEOTIDE SEQUENCE [LARGE SCALE GENOMIC DNA]</scope>
    <source>
        <strain evidence="1 2">DSM 23960</strain>
    </source>
</reference>
<gene>
    <name evidence="1" type="ORF">GGR12_001445</name>
</gene>
<sequence length="51" mass="5956">MERAHRSKLQQRFRAGLKTARVICLDIPDDYAFMQPELVVLLKKKVGPFLK</sequence>
<dbReference type="EMBL" id="JACIDM010000001">
    <property type="protein sequence ID" value="MBB4082606.1"/>
    <property type="molecule type" value="Genomic_DNA"/>
</dbReference>
<dbReference type="AlphaFoldDB" id="A0A7W6JEC2"/>
<evidence type="ECO:0000313" key="1">
    <source>
        <dbReference type="EMBL" id="MBB4082606.1"/>
    </source>
</evidence>
<accession>A0A7W6JEC2</accession>